<reference evidence="2 3" key="1">
    <citation type="submission" date="2024-09" db="EMBL/GenBank/DDBJ databases">
        <authorList>
            <person name="Sun Q."/>
            <person name="Mori K."/>
        </authorList>
    </citation>
    <scope>NUCLEOTIDE SEQUENCE [LARGE SCALE GENOMIC DNA]</scope>
    <source>
        <strain evidence="2 3">CCM 7759</strain>
    </source>
</reference>
<dbReference type="SUPFAM" id="SSF47240">
    <property type="entry name" value="Ferritin-like"/>
    <property type="match status" value="1"/>
</dbReference>
<dbReference type="SUPFAM" id="SSF64307">
    <property type="entry name" value="SirA-like"/>
    <property type="match status" value="1"/>
</dbReference>
<dbReference type="Gene3D" id="3.30.110.40">
    <property type="entry name" value="TusA-like domain"/>
    <property type="match status" value="1"/>
</dbReference>
<organism evidence="2 3">
    <name type="scientific">Paenibacillus chartarius</name>
    <dbReference type="NCBI Taxonomy" id="747481"/>
    <lineage>
        <taxon>Bacteria</taxon>
        <taxon>Bacillati</taxon>
        <taxon>Bacillota</taxon>
        <taxon>Bacilli</taxon>
        <taxon>Bacillales</taxon>
        <taxon>Paenibacillaceae</taxon>
        <taxon>Paenibacillus</taxon>
    </lineage>
</organism>
<dbReference type="Proteomes" id="UP001589776">
    <property type="component" value="Unassembled WGS sequence"/>
</dbReference>
<dbReference type="InterPro" id="IPR012348">
    <property type="entry name" value="RNR-like"/>
</dbReference>
<accession>A0ABV6DTQ7</accession>
<evidence type="ECO:0000313" key="2">
    <source>
        <dbReference type="EMBL" id="MFC0216017.1"/>
    </source>
</evidence>
<comment type="caution">
    <text evidence="2">The sequence shown here is derived from an EMBL/GenBank/DDBJ whole genome shotgun (WGS) entry which is preliminary data.</text>
</comment>
<feature type="domain" description="UPF0033" evidence="1">
    <location>
        <begin position="25"/>
        <end position="79"/>
    </location>
</feature>
<dbReference type="Gene3D" id="1.10.620.20">
    <property type="entry name" value="Ribonucleotide Reductase, subunit A"/>
    <property type="match status" value="1"/>
</dbReference>
<sequence length="420" mass="47602">MDVHGLTPDRQLDLGDFSSGADMFLLVKNALQRMEQGQVLEIVSTNPAVKDDLQSWCRLNRHSFFMALDAGDHFRFLIRNNPVKALEQPDWGIKLPLRKGGRLDIRDWFQGRGGELQEHAPAYVGFVPRGAVAEPGVPDFGFTLNKKDDVWSHNLLDLYEQAKENQWNATTDIAWDRLPELPEDLEWAVCQIMTFLAENEYSALYIPAKFMAQINPHYIEALMYLSTLVQDESRHIEAFMKRALAGGGGLQYSSTLTERSLLSLFVQEDYFKSSFLLHVLGEGTFLDLLTFVEEYAPDPVTKQIVTLAKIDEGRHVAYGIGHVRHILERNPNMVKSLIEAAEERNEYLNAADAGENTHLMEAMAILAGGGRSPDRLKAGFERVRRLKAVMHDHRIQRLLQIGLDRETAEAISQTHTPNFM</sequence>
<name>A0ABV6DTQ7_9BACL</name>
<proteinExistence type="predicted"/>
<evidence type="ECO:0000259" key="1">
    <source>
        <dbReference type="Pfam" id="PF01206"/>
    </source>
</evidence>
<dbReference type="InterPro" id="IPR001455">
    <property type="entry name" value="TusA-like"/>
</dbReference>
<dbReference type="InterPro" id="IPR036868">
    <property type="entry name" value="TusA-like_sf"/>
</dbReference>
<dbReference type="CDD" id="cd00291">
    <property type="entry name" value="SirA_YedF_YeeD"/>
    <property type="match status" value="1"/>
</dbReference>
<dbReference type="EMBL" id="JBHLWN010000107">
    <property type="protein sequence ID" value="MFC0216017.1"/>
    <property type="molecule type" value="Genomic_DNA"/>
</dbReference>
<gene>
    <name evidence="2" type="ORF">ACFFK0_26815</name>
</gene>
<keyword evidence="3" id="KW-1185">Reference proteome</keyword>
<dbReference type="InterPro" id="IPR009078">
    <property type="entry name" value="Ferritin-like_SF"/>
</dbReference>
<evidence type="ECO:0000313" key="3">
    <source>
        <dbReference type="Proteomes" id="UP001589776"/>
    </source>
</evidence>
<protein>
    <submittedName>
        <fullName evidence="2">Sulfurtransferase TusA family protein</fullName>
    </submittedName>
</protein>
<dbReference type="RefSeq" id="WP_377473768.1">
    <property type="nucleotide sequence ID" value="NZ_JBHLWN010000107.1"/>
</dbReference>
<dbReference type="Pfam" id="PF01206">
    <property type="entry name" value="TusA"/>
    <property type="match status" value="1"/>
</dbReference>